<sequence>MDIIKPVYVYKWANSIGYTTFVFDPTGSVNYDPSFIVVKEPIYQDSSKEDAMNKIAYYLSANKTDKYYAWQTSETEGRTDSEPLLFSIDRIKWKGYDVNPHKSTDRKAADINVEIEKNYSRAKELFATDRVHIVFKSDFNYDNKYYYDDVRFKSNTYNVASDSKVSELYALKIANNKKTTEEYYCVLYTAEMVDVPSLIILFDKLSTTKEIQLIQYITNLSKAYYKLFKKHTFKNRRELTRIFKLHNDNKECKNRTELNHNDSKECIHLYYSKHIVITIFTNGTIHITFNYQIDNGVRKNLICDSLAKLNKYINNVLNINVVFKEANINARIKYNAYKTGFDDLRRELSASSIFTGFKEDKFYYKRTSNYKDRSVMDKAMKNDMNNNNIPKNAKDTAEVQEARIIVKKEHRGYMIDVKNVKSFFEFDCLEFWVAKILDKAASDKQSPSEMSDTIPLIVAKPKSDSASSSNSGTPDHLRYKYMSSASSSSGGNGNDNKNYLINKLKNADKALWNDNNKSRKCQRVKQPIPLSKEEYNDLKSKGLNKHFDNSILHNNNYYICPRLWCPKSNVPLDEGDPNAKCPATDEKPMRLNDDMKNKNHPRYAYLKKKDNIPCCGKKLSGDAEDNDEIDVAPVAPNEPFAPVMPIAPIEPAPKKPTKGNDNNYIMKNYPIYYNKRYGDIPEELYKILYPHNFKEYIENCRSPNNINKKRCILRKGLIDIDEIPDRYDNILHTLAYLLDETKESFVENIKNKLDIVSYMSLDNGNICKDFGDREPVFYEYNKGLYGDLKKHLRARKLKIDLPKFDSKNEKAVFKISRLLYIYKSFRKFIDFLSADNYPDDKGIQYLYSLTAFVYKKLLIVWENTINPNSNEPVINLLVPEYINDIISYYGLQKKTDIIMIVKERWKTEGTKGKQGKQDNNIHRDNKLYELMKNRDNIHFYEPLIIKTINLEKKHMALSEYPNIMKIIHYQPNYTIFNNLKYINNLIKDESLKYGIDTIIINDNYTIDKILLKNRILIRFHPQGTILLPYLMKELRIKNVVFLEDIIDTVFDITIVNHIHDKFLNKINKLEDFGIVVDTGANIFRDSEITKCRLTIHKEANDHKGRVILFGKKSEFEEYNDRNTNVIQKWLDLRLRVRDKLLTGLHDIATAHSTKPRAEFIEYMVGLFERDKTKIQIIVEEIPVFTKEGINNWYASTLLHTKYDYIDGLSDNFVDNGTELFFTQYLVKKKIPYNILYYHEANPNIIHDIHDEDATVNYENVYDNKMHAKVATTSAKKQSPMKMPRIFEGDAKDLNSKWTKYKKKIWWQLKYMKNEYVPDYMMELFNYFKSIDNDIVNDYQDIIRMTFKYYAHEFNKSGKKIKDIFRDPHFYSSYVNAMNQINNTKKNFKTLEIFLTTYFNSSPIAERAKILKQISDSATYVYHPNEITFFHISKVLNISILIIHNRAEYGKAVDVSKRADEKDLSITTSIYKADTNELDRPLLILYRKNDKTHLSYYIVRNVNHDAPLYTELKDAPEEIKIMILNTQKTSTYSSSSSTRTSDL</sequence>
<name>A0A6C0LF99_9ZZZZ</name>
<evidence type="ECO:0000313" key="2">
    <source>
        <dbReference type="EMBL" id="QHU29223.1"/>
    </source>
</evidence>
<accession>A0A6C0LF99</accession>
<feature type="region of interest" description="Disordered" evidence="1">
    <location>
        <begin position="458"/>
        <end position="497"/>
    </location>
</feature>
<dbReference type="EMBL" id="MN740482">
    <property type="protein sequence ID" value="QHU29223.1"/>
    <property type="molecule type" value="Genomic_DNA"/>
</dbReference>
<reference evidence="2" key="1">
    <citation type="journal article" date="2020" name="Nature">
        <title>Giant virus diversity and host interactions through global metagenomics.</title>
        <authorList>
            <person name="Schulz F."/>
            <person name="Roux S."/>
            <person name="Paez-Espino D."/>
            <person name="Jungbluth S."/>
            <person name="Walsh D.A."/>
            <person name="Denef V.J."/>
            <person name="McMahon K.D."/>
            <person name="Konstantinidis K.T."/>
            <person name="Eloe-Fadrosh E.A."/>
            <person name="Kyrpides N.C."/>
            <person name="Woyke T."/>
        </authorList>
    </citation>
    <scope>NUCLEOTIDE SEQUENCE</scope>
    <source>
        <strain evidence="2">GVMAG-M-3300027804-47</strain>
    </source>
</reference>
<proteinExistence type="predicted"/>
<organism evidence="2">
    <name type="scientific">viral metagenome</name>
    <dbReference type="NCBI Taxonomy" id="1070528"/>
    <lineage>
        <taxon>unclassified sequences</taxon>
        <taxon>metagenomes</taxon>
        <taxon>organismal metagenomes</taxon>
    </lineage>
</organism>
<protein>
    <submittedName>
        <fullName evidence="2">Uncharacterized protein</fullName>
    </submittedName>
</protein>
<evidence type="ECO:0000256" key="1">
    <source>
        <dbReference type="SAM" id="MobiDB-lite"/>
    </source>
</evidence>